<keyword evidence="1" id="KW-0812">Transmembrane</keyword>
<keyword evidence="1" id="KW-0472">Membrane</keyword>
<dbReference type="Pfam" id="PF07330">
    <property type="entry name" value="DUF1467"/>
    <property type="match status" value="1"/>
</dbReference>
<organism evidence="2 3">
    <name type="scientific">Allosphingosinicella flava</name>
    <dbReference type="NCBI Taxonomy" id="2771430"/>
    <lineage>
        <taxon>Bacteria</taxon>
        <taxon>Pseudomonadati</taxon>
        <taxon>Pseudomonadota</taxon>
        <taxon>Alphaproteobacteria</taxon>
        <taxon>Sphingomonadales</taxon>
        <taxon>Sphingomonadaceae</taxon>
        <taxon>Allosphingosinicella</taxon>
    </lineage>
</organism>
<dbReference type="RefSeq" id="WP_200972197.1">
    <property type="nucleotide sequence ID" value="NZ_CP065592.1"/>
</dbReference>
<keyword evidence="1" id="KW-1133">Transmembrane helix</keyword>
<feature type="transmembrane region" description="Helical" evidence="1">
    <location>
        <begin position="6"/>
        <end position="26"/>
    </location>
</feature>
<reference evidence="2 3" key="1">
    <citation type="submission" date="2020-11" db="EMBL/GenBank/DDBJ databases">
        <title>Genome seq and assembly of Sphingosinicella sp.</title>
        <authorList>
            <person name="Chhetri G."/>
        </authorList>
    </citation>
    <scope>NUCLEOTIDE SEQUENCE [LARGE SCALE GENOMIC DNA]</scope>
    <source>
        <strain evidence="2 3">UDD2</strain>
    </source>
</reference>
<dbReference type="EMBL" id="CP065592">
    <property type="protein sequence ID" value="QPQ55525.1"/>
    <property type="molecule type" value="Genomic_DNA"/>
</dbReference>
<dbReference type="AlphaFoldDB" id="A0A7T2LMF0"/>
<feature type="transmembrane region" description="Helical" evidence="1">
    <location>
        <begin position="53"/>
        <end position="74"/>
    </location>
</feature>
<dbReference type="InterPro" id="IPR009935">
    <property type="entry name" value="DUF1467"/>
</dbReference>
<dbReference type="KEGG" id="sflv:IC614_02670"/>
<keyword evidence="3" id="KW-1185">Reference proteome</keyword>
<accession>A0A7T2LMF0</accession>
<proteinExistence type="predicted"/>
<evidence type="ECO:0000313" key="3">
    <source>
        <dbReference type="Proteomes" id="UP000594873"/>
    </source>
</evidence>
<protein>
    <submittedName>
        <fullName evidence="2">DUF1467 family protein</fullName>
    </submittedName>
</protein>
<dbReference type="Proteomes" id="UP000594873">
    <property type="component" value="Chromosome"/>
</dbReference>
<evidence type="ECO:0000313" key="2">
    <source>
        <dbReference type="EMBL" id="QPQ55525.1"/>
    </source>
</evidence>
<evidence type="ECO:0000256" key="1">
    <source>
        <dbReference type="SAM" id="Phobius"/>
    </source>
</evidence>
<gene>
    <name evidence="2" type="ORF">IC614_02670</name>
</gene>
<name>A0A7T2LMF0_9SPHN</name>
<sequence>MQIGSIIAIYTLFWVMSFFIVIPFGVRTDEEVGVERAPGHADSAPHRFSFGKAALRATILSATLFALFYLNYIFGWVGVEQLDWTR</sequence>